<dbReference type="RefSeq" id="WP_378050528.1">
    <property type="nucleotide sequence ID" value="NZ_JBHMDN010000028.1"/>
</dbReference>
<evidence type="ECO:0000313" key="1">
    <source>
        <dbReference type="EMBL" id="MFC7147247.1"/>
    </source>
</evidence>
<reference evidence="2" key="1">
    <citation type="journal article" date="2019" name="Int. J. Syst. Evol. Microbiol.">
        <title>The Global Catalogue of Microorganisms (GCM) 10K type strain sequencing project: providing services to taxonomists for standard genome sequencing and annotation.</title>
        <authorList>
            <consortium name="The Broad Institute Genomics Platform"/>
            <consortium name="The Broad Institute Genome Sequencing Center for Infectious Disease"/>
            <person name="Wu L."/>
            <person name="Ma J."/>
        </authorList>
    </citation>
    <scope>NUCLEOTIDE SEQUENCE [LARGE SCALE GENOMIC DNA]</scope>
    <source>
        <strain evidence="2">KCTC 12907</strain>
    </source>
</reference>
<keyword evidence="2" id="KW-1185">Reference proteome</keyword>
<dbReference type="Proteomes" id="UP001596378">
    <property type="component" value="Unassembled WGS sequence"/>
</dbReference>
<keyword evidence="1" id="KW-0808">Transferase</keyword>
<sequence>MDRILVEIYLPVVDRSFDVYIPVALKLHEVEAMLAGIFKEICDGQFVASPDVVLCDKLTGNALDINQSALELGLMNGSRLMLI</sequence>
<gene>
    <name evidence="1" type="ORF">ACFQMJ_01760</name>
</gene>
<evidence type="ECO:0000313" key="2">
    <source>
        <dbReference type="Proteomes" id="UP001596378"/>
    </source>
</evidence>
<accession>A0ABW2F274</accession>
<proteinExistence type="predicted"/>
<protein>
    <submittedName>
        <fullName evidence="1">Methyltransferase</fullName>
    </submittedName>
</protein>
<dbReference type="GO" id="GO:0032259">
    <property type="term" value="P:methylation"/>
    <property type="evidence" value="ECO:0007669"/>
    <property type="project" value="UniProtKB-KW"/>
</dbReference>
<comment type="caution">
    <text evidence="1">The sequence shown here is derived from an EMBL/GenBank/DDBJ whole genome shotgun (WGS) entry which is preliminary data.</text>
</comment>
<name>A0ABW2F274_9BACL</name>
<dbReference type="GO" id="GO:0008168">
    <property type="term" value="F:methyltransferase activity"/>
    <property type="evidence" value="ECO:0007669"/>
    <property type="project" value="UniProtKB-KW"/>
</dbReference>
<organism evidence="1 2">
    <name type="scientific">Cohnella cellulosilytica</name>
    <dbReference type="NCBI Taxonomy" id="986710"/>
    <lineage>
        <taxon>Bacteria</taxon>
        <taxon>Bacillati</taxon>
        <taxon>Bacillota</taxon>
        <taxon>Bacilli</taxon>
        <taxon>Bacillales</taxon>
        <taxon>Paenibacillaceae</taxon>
        <taxon>Cohnella</taxon>
    </lineage>
</organism>
<dbReference type="EMBL" id="JBHTAI010000001">
    <property type="protein sequence ID" value="MFC7147247.1"/>
    <property type="molecule type" value="Genomic_DNA"/>
</dbReference>
<keyword evidence="1" id="KW-0489">Methyltransferase</keyword>